<name>A0A368RLV9_SETIT</name>
<dbReference type="EMBL" id="CM003533">
    <property type="protein sequence ID" value="RCV31077.1"/>
    <property type="molecule type" value="Genomic_DNA"/>
</dbReference>
<dbReference type="AlphaFoldDB" id="A0A368RLV9"/>
<proteinExistence type="predicted"/>
<accession>A0A368RLV9</accession>
<gene>
    <name evidence="1" type="ORF">SETIT_6G147700v2</name>
</gene>
<evidence type="ECO:0000313" key="1">
    <source>
        <dbReference type="EMBL" id="RCV31078.1"/>
    </source>
</evidence>
<dbReference type="EMBL" id="CM003533">
    <property type="protein sequence ID" value="RCV31078.1"/>
    <property type="molecule type" value="Genomic_DNA"/>
</dbReference>
<reference evidence="1" key="1">
    <citation type="journal article" date="2012" name="Nat. Biotechnol.">
        <title>Reference genome sequence of the model plant Setaria.</title>
        <authorList>
            <person name="Bennetzen J.L."/>
            <person name="Schmutz J."/>
            <person name="Wang H."/>
            <person name="Percifield R."/>
            <person name="Hawkins J."/>
            <person name="Pontaroli A.C."/>
            <person name="Estep M."/>
            <person name="Feng L."/>
            <person name="Vaughn J.N."/>
            <person name="Grimwood J."/>
            <person name="Jenkins J."/>
            <person name="Barry K."/>
            <person name="Lindquist E."/>
            <person name="Hellsten U."/>
            <person name="Deshpande S."/>
            <person name="Wang X."/>
            <person name="Wu X."/>
            <person name="Mitros T."/>
            <person name="Triplett J."/>
            <person name="Yang X."/>
            <person name="Ye C.Y."/>
            <person name="Mauro-Herrera M."/>
            <person name="Wang L."/>
            <person name="Li P."/>
            <person name="Sharma M."/>
            <person name="Sharma R."/>
            <person name="Ronald P.C."/>
            <person name="Panaud O."/>
            <person name="Kellogg E.A."/>
            <person name="Brutnell T.P."/>
            <person name="Doust A.N."/>
            <person name="Tuskan G.A."/>
            <person name="Rokhsar D."/>
            <person name="Devos K.M."/>
        </authorList>
    </citation>
    <scope>NUCLEOTIDE SEQUENCE [LARGE SCALE GENOMIC DNA]</scope>
    <source>
        <strain evidence="1">Yugu1</strain>
    </source>
</reference>
<reference evidence="1" key="2">
    <citation type="submission" date="2015-07" db="EMBL/GenBank/DDBJ databases">
        <authorList>
            <person name="Noorani M."/>
        </authorList>
    </citation>
    <scope>NUCLEOTIDE SEQUENCE</scope>
    <source>
        <strain evidence="1">Yugu1</strain>
    </source>
</reference>
<protein>
    <submittedName>
        <fullName evidence="1">Uncharacterized protein</fullName>
    </submittedName>
</protein>
<organism evidence="1">
    <name type="scientific">Setaria italica</name>
    <name type="common">Foxtail millet</name>
    <name type="synonym">Panicum italicum</name>
    <dbReference type="NCBI Taxonomy" id="4555"/>
    <lineage>
        <taxon>Eukaryota</taxon>
        <taxon>Viridiplantae</taxon>
        <taxon>Streptophyta</taxon>
        <taxon>Embryophyta</taxon>
        <taxon>Tracheophyta</taxon>
        <taxon>Spermatophyta</taxon>
        <taxon>Magnoliopsida</taxon>
        <taxon>Liliopsida</taxon>
        <taxon>Poales</taxon>
        <taxon>Poaceae</taxon>
        <taxon>PACMAD clade</taxon>
        <taxon>Panicoideae</taxon>
        <taxon>Panicodae</taxon>
        <taxon>Paniceae</taxon>
        <taxon>Cenchrinae</taxon>
        <taxon>Setaria</taxon>
    </lineage>
</organism>
<sequence length="189" mass="20551">MADLFPLPSTSIPPPPLLFLRERSFENLGFPLLDPMAAADAGIASPRASLARSRLALAAADAVMYLWLASMWLTFAAAAATEIGRVASCRPMVDAVSKVNDAAFISFALLSPVANLLLAFRKVDSPRDKAVKELAMESTAEVIAEAMREMLRNTLVRGLFVTMAFIQLKLLVDLWGSCVKGSHWERICL</sequence>